<accession>A0A1U7DEA9</accession>
<gene>
    <name evidence="1" type="ORF">BV394_00230</name>
</gene>
<proteinExistence type="predicted"/>
<evidence type="ECO:0000313" key="1">
    <source>
        <dbReference type="EMBL" id="APX88350.1"/>
    </source>
</evidence>
<dbReference type="EMBL" id="CP019124">
    <property type="protein sequence ID" value="APX88350.1"/>
    <property type="molecule type" value="Genomic_DNA"/>
</dbReference>
<organism evidence="1 2">
    <name type="scientific">Brevirhabdus pacifica</name>
    <dbReference type="NCBI Taxonomy" id="1267768"/>
    <lineage>
        <taxon>Bacteria</taxon>
        <taxon>Pseudomonadati</taxon>
        <taxon>Pseudomonadota</taxon>
        <taxon>Alphaproteobacteria</taxon>
        <taxon>Rhodobacterales</taxon>
        <taxon>Paracoccaceae</taxon>
        <taxon>Brevirhabdus</taxon>
    </lineage>
</organism>
<reference evidence="1 2" key="1">
    <citation type="submission" date="2017-01" db="EMBL/GenBank/DDBJ databases">
        <title>Genomic analysis of Xuhuaishuia manganoxidans DY6-4.</title>
        <authorList>
            <person name="Wang X."/>
        </authorList>
    </citation>
    <scope>NUCLEOTIDE SEQUENCE [LARGE SCALE GENOMIC DNA]</scope>
    <source>
        <strain evidence="1 2">DY6-4</strain>
    </source>
</reference>
<dbReference type="Proteomes" id="UP000187266">
    <property type="component" value="Chromosome"/>
</dbReference>
<evidence type="ECO:0000313" key="2">
    <source>
        <dbReference type="Proteomes" id="UP000187266"/>
    </source>
</evidence>
<keyword evidence="2" id="KW-1185">Reference proteome</keyword>
<protein>
    <submittedName>
        <fullName evidence="1">Uncharacterized protein</fullName>
    </submittedName>
</protein>
<name>A0A1U7DEA9_9RHOB</name>
<dbReference type="AlphaFoldDB" id="A0A1U7DEA9"/>
<sequence>MLPFEQTEAVVRKHANFFGEQLCLSIARDKDDILIWVEEGTGINRADLQTRLAACYHVVRHLLTIERADSVYWHYTGKCYTAEGFEARIALDTSQGPIMPEPEPVNENIFGEDFLSVGSTHERLDDFFVRKITVRKEAAEPKDSRAILFPEIAEQLEAATRIDEEAEMRDQIRKALYPETPTQKKSGATTVLFGPGRPEDRLDRSETTARLATYAMNTTLLITAMPVGAALMTYNMLGGENFRLTAQVTALTGAFLGTGVMSDFGQILQMI</sequence>